<dbReference type="eggNOG" id="KOG4471">
    <property type="taxonomic scope" value="Eukaryota"/>
</dbReference>
<dbReference type="RefSeq" id="XP_014154897.1">
    <property type="nucleotide sequence ID" value="XM_014299422.1"/>
</dbReference>
<dbReference type="Pfam" id="PF06602">
    <property type="entry name" value="Myotub-related"/>
    <property type="match status" value="1"/>
</dbReference>
<dbReference type="SUPFAM" id="SSF52799">
    <property type="entry name" value="(Phosphotyrosine protein) phosphatases II"/>
    <property type="match status" value="1"/>
</dbReference>
<feature type="region of interest" description="Disordered" evidence="1">
    <location>
        <begin position="576"/>
        <end position="671"/>
    </location>
</feature>
<dbReference type="STRING" id="667725.A0A0L0FVX0"/>
<evidence type="ECO:0000313" key="3">
    <source>
        <dbReference type="EMBL" id="KNC80995.1"/>
    </source>
</evidence>
<keyword evidence="4" id="KW-1185">Reference proteome</keyword>
<dbReference type="AlphaFoldDB" id="A0A0L0FVX0"/>
<feature type="compositionally biased region" description="Polar residues" evidence="1">
    <location>
        <begin position="525"/>
        <end position="543"/>
    </location>
</feature>
<dbReference type="GeneID" id="25907172"/>
<dbReference type="GO" id="GO:0005737">
    <property type="term" value="C:cytoplasm"/>
    <property type="evidence" value="ECO:0007669"/>
    <property type="project" value="TreeGrafter"/>
</dbReference>
<dbReference type="InterPro" id="IPR010569">
    <property type="entry name" value="Myotubularin-like_Pase_dom"/>
</dbReference>
<proteinExistence type="predicted"/>
<sequence length="713" mass="77719">SLLVRASQPMVGCGSKRRREHRDEHYVQALCMEGYKAHYEDLPMEARDVSEPDSYSYGMSDSIGGGISNSLGSTATGFMAAAASSFSLALSNFASPSNGGPGPRLDSPTGSDFLHTSQNRTGTHPAAAVRYYILDTRSAKDAKNASIVTGGGVGDESWYVGSALVHLNLGTSAELLESYEKLRAVCSDGSQSTSNWLYKLEASGWMRHVQNALQSAVFVVKKVEVEGRTCMLQDDNGWGSVGVVSSLVQVMLDPYYRTIQGLRLLIQKEWISFGYPFCTIRKSHGTPRRQGDGPQFLLFIDCLAQMARQFPAKYEYTDLLLRTLVLHIVCSPNPTGPFSCDNNRERHTSQFGTEDDFWGEIGVDPDTYTNPCYRFQAEAALPMLGCQALEFWSALYSRWADASRESYMACEEVYPHRKESLVDKTDRQVLNATNGLMKTRKADLTNLYRLEEEMIKQLENVDLDLAAEVLQICQSAPHSIPSFITATAAVTGPTTSNKENTENIVKDVPASEHANPVRAPRSMDQARSTQCRVTNEAQFDSGSEGNGRVASPLCGGNKTVAQKIGVDGSRNRSMVADTHTHTQRHSSLSNSNAHGSSSPSIPRSASTNGVHPMDAPIPVVMTTDREVKTSTSAAAQGAKKNPVNNIFDVRSRSEAQPSPSKSPTTRAGIAPNTKALDMMNRLSLQTEVDDELTLPTKPPVACVCHSPLCICDI</sequence>
<dbReference type="EMBL" id="KQ242081">
    <property type="protein sequence ID" value="KNC80995.1"/>
    <property type="molecule type" value="Genomic_DNA"/>
</dbReference>
<protein>
    <recommendedName>
        <fullName evidence="2">Myotubularin phosphatase domain-containing protein</fullName>
    </recommendedName>
</protein>
<feature type="non-terminal residue" evidence="3">
    <location>
        <position position="1"/>
    </location>
</feature>
<dbReference type="InterPro" id="IPR030564">
    <property type="entry name" value="Myotubularin"/>
</dbReference>
<dbReference type="InterPro" id="IPR029021">
    <property type="entry name" value="Prot-tyrosine_phosphatase-like"/>
</dbReference>
<reference evidence="3 4" key="1">
    <citation type="submission" date="2011-02" db="EMBL/GenBank/DDBJ databases">
        <title>The Genome Sequence of Sphaeroforma arctica JP610.</title>
        <authorList>
            <consortium name="The Broad Institute Genome Sequencing Platform"/>
            <person name="Russ C."/>
            <person name="Cuomo C."/>
            <person name="Young S.K."/>
            <person name="Zeng Q."/>
            <person name="Gargeya S."/>
            <person name="Alvarado L."/>
            <person name="Berlin A."/>
            <person name="Chapman S.B."/>
            <person name="Chen Z."/>
            <person name="Freedman E."/>
            <person name="Gellesch M."/>
            <person name="Goldberg J."/>
            <person name="Griggs A."/>
            <person name="Gujja S."/>
            <person name="Heilman E."/>
            <person name="Heiman D."/>
            <person name="Howarth C."/>
            <person name="Mehta T."/>
            <person name="Neiman D."/>
            <person name="Pearson M."/>
            <person name="Roberts A."/>
            <person name="Saif S."/>
            <person name="Shea T."/>
            <person name="Shenoy N."/>
            <person name="Sisk P."/>
            <person name="Stolte C."/>
            <person name="Sykes S."/>
            <person name="White J."/>
            <person name="Yandava C."/>
            <person name="Burger G."/>
            <person name="Gray M.W."/>
            <person name="Holland P.W.H."/>
            <person name="King N."/>
            <person name="Lang F.B.F."/>
            <person name="Roger A.J."/>
            <person name="Ruiz-Trillo I."/>
            <person name="Haas B."/>
            <person name="Nusbaum C."/>
            <person name="Birren B."/>
        </authorList>
    </citation>
    <scope>NUCLEOTIDE SEQUENCE [LARGE SCALE GENOMIC DNA]</scope>
    <source>
        <strain evidence="3 4">JP610</strain>
    </source>
</reference>
<evidence type="ECO:0000313" key="4">
    <source>
        <dbReference type="Proteomes" id="UP000054560"/>
    </source>
</evidence>
<name>A0A0L0FVX0_9EUKA</name>
<organism evidence="3 4">
    <name type="scientific">Sphaeroforma arctica JP610</name>
    <dbReference type="NCBI Taxonomy" id="667725"/>
    <lineage>
        <taxon>Eukaryota</taxon>
        <taxon>Ichthyosporea</taxon>
        <taxon>Ichthyophonida</taxon>
        <taxon>Sphaeroforma</taxon>
    </lineage>
</organism>
<accession>A0A0L0FVX0</accession>
<feature type="compositionally biased region" description="Low complexity" evidence="1">
    <location>
        <begin position="586"/>
        <end position="606"/>
    </location>
</feature>
<dbReference type="PROSITE" id="PS51339">
    <property type="entry name" value="PPASE_MYOTUBULARIN"/>
    <property type="match status" value="1"/>
</dbReference>
<feature type="compositionally biased region" description="Polar residues" evidence="1">
    <location>
        <begin position="654"/>
        <end position="665"/>
    </location>
</feature>
<feature type="domain" description="Myotubularin phosphatase" evidence="2">
    <location>
        <begin position="1"/>
        <end position="396"/>
    </location>
</feature>
<dbReference type="Proteomes" id="UP000054560">
    <property type="component" value="Unassembled WGS sequence"/>
</dbReference>
<gene>
    <name evidence="3" type="ORF">SARC_06668</name>
</gene>
<dbReference type="PANTHER" id="PTHR10807">
    <property type="entry name" value="MYOTUBULARIN-RELATED"/>
    <property type="match status" value="1"/>
</dbReference>
<evidence type="ECO:0000259" key="2">
    <source>
        <dbReference type="PROSITE" id="PS51339"/>
    </source>
</evidence>
<dbReference type="OrthoDB" id="271628at2759"/>
<feature type="region of interest" description="Disordered" evidence="1">
    <location>
        <begin position="492"/>
        <end position="556"/>
    </location>
</feature>
<evidence type="ECO:0000256" key="1">
    <source>
        <dbReference type="SAM" id="MobiDB-lite"/>
    </source>
</evidence>